<keyword evidence="1" id="KW-0472">Membrane</keyword>
<organism evidence="2 3">
    <name type="scientific">Quercus suber</name>
    <name type="common">Cork oak</name>
    <dbReference type="NCBI Taxonomy" id="58331"/>
    <lineage>
        <taxon>Eukaryota</taxon>
        <taxon>Viridiplantae</taxon>
        <taxon>Streptophyta</taxon>
        <taxon>Embryophyta</taxon>
        <taxon>Tracheophyta</taxon>
        <taxon>Spermatophyta</taxon>
        <taxon>Magnoliopsida</taxon>
        <taxon>eudicotyledons</taxon>
        <taxon>Gunneridae</taxon>
        <taxon>Pentapetalae</taxon>
        <taxon>rosids</taxon>
        <taxon>fabids</taxon>
        <taxon>Fagales</taxon>
        <taxon>Fagaceae</taxon>
        <taxon>Quercus</taxon>
    </lineage>
</organism>
<gene>
    <name evidence="2" type="ORF">CFP56_043331</name>
</gene>
<dbReference type="AlphaFoldDB" id="A0AAW0LJ64"/>
<keyword evidence="1" id="KW-0812">Transmembrane</keyword>
<evidence type="ECO:0000313" key="2">
    <source>
        <dbReference type="EMBL" id="KAK7850964.1"/>
    </source>
</evidence>
<keyword evidence="3" id="KW-1185">Reference proteome</keyword>
<accession>A0AAW0LJ64</accession>
<proteinExistence type="predicted"/>
<evidence type="ECO:0000256" key="1">
    <source>
        <dbReference type="SAM" id="Phobius"/>
    </source>
</evidence>
<comment type="caution">
    <text evidence="2">The sequence shown here is derived from an EMBL/GenBank/DDBJ whole genome shotgun (WGS) entry which is preliminary data.</text>
</comment>
<dbReference type="Proteomes" id="UP000237347">
    <property type="component" value="Unassembled WGS sequence"/>
</dbReference>
<reference evidence="2 3" key="1">
    <citation type="journal article" date="2018" name="Sci. Data">
        <title>The draft genome sequence of cork oak.</title>
        <authorList>
            <person name="Ramos A.M."/>
            <person name="Usie A."/>
            <person name="Barbosa P."/>
            <person name="Barros P.M."/>
            <person name="Capote T."/>
            <person name="Chaves I."/>
            <person name="Simoes F."/>
            <person name="Abreu I."/>
            <person name="Carrasquinho I."/>
            <person name="Faro C."/>
            <person name="Guimaraes J.B."/>
            <person name="Mendonca D."/>
            <person name="Nobrega F."/>
            <person name="Rodrigues L."/>
            <person name="Saibo N.J.M."/>
            <person name="Varela M.C."/>
            <person name="Egas C."/>
            <person name="Matos J."/>
            <person name="Miguel C.M."/>
            <person name="Oliveira M.M."/>
            <person name="Ricardo C.P."/>
            <person name="Goncalves S."/>
        </authorList>
    </citation>
    <scope>NUCLEOTIDE SEQUENCE [LARGE SCALE GENOMIC DNA]</scope>
    <source>
        <strain evidence="3">cv. HL8</strain>
    </source>
</reference>
<name>A0AAW0LJ64_QUESU</name>
<feature type="transmembrane region" description="Helical" evidence="1">
    <location>
        <begin position="60"/>
        <end position="80"/>
    </location>
</feature>
<dbReference type="EMBL" id="PKMF04000093">
    <property type="protein sequence ID" value="KAK7850964.1"/>
    <property type="molecule type" value="Genomic_DNA"/>
</dbReference>
<feature type="transmembrane region" description="Helical" evidence="1">
    <location>
        <begin position="28"/>
        <end position="48"/>
    </location>
</feature>
<keyword evidence="1" id="KW-1133">Transmembrane helix</keyword>
<protein>
    <submittedName>
        <fullName evidence="2">Uncharacterized protein</fullName>
    </submittedName>
</protein>
<evidence type="ECO:0000313" key="3">
    <source>
        <dbReference type="Proteomes" id="UP000237347"/>
    </source>
</evidence>
<sequence>MELKMEEQEESARVGSESRKKERLIDVLTPYILCIITNFFLAGLIIVVKVSLEKGFSRYVLVPYGQAFGALTTGVLALLYERFPSNFSLLLATPHELGVQKRAIGIPNSSAASRLKDIQPSATIQVTGGTFEDEVSLSLERRLQSGTSKCFEVESQREGTSWLTPASTGGSPLVMVSK</sequence>